<proteinExistence type="predicted"/>
<reference evidence="2" key="1">
    <citation type="submission" date="2019-07" db="EMBL/GenBank/DDBJ databases">
        <title>Hyphodiscus hymeniophilus genome sequencing and assembly.</title>
        <authorList>
            <person name="Kramer G."/>
            <person name="Nodwell J."/>
        </authorList>
    </citation>
    <scope>NUCLEOTIDE SEQUENCE</scope>
    <source>
        <strain evidence="2">ATCC 34498</strain>
    </source>
</reference>
<keyword evidence="3" id="KW-1185">Reference proteome</keyword>
<dbReference type="GO" id="GO:0044715">
    <property type="term" value="F:8-oxo-dGDP phosphatase activity"/>
    <property type="evidence" value="ECO:0007669"/>
    <property type="project" value="UniProtKB-ARBA"/>
</dbReference>
<keyword evidence="2" id="KW-0378">Hydrolase</keyword>
<evidence type="ECO:0000259" key="1">
    <source>
        <dbReference type="PROSITE" id="PS51462"/>
    </source>
</evidence>
<dbReference type="PROSITE" id="PS51462">
    <property type="entry name" value="NUDIX"/>
    <property type="match status" value="1"/>
</dbReference>
<dbReference type="InterPro" id="IPR015797">
    <property type="entry name" value="NUDIX_hydrolase-like_dom_sf"/>
</dbReference>
<dbReference type="SUPFAM" id="SSF55811">
    <property type="entry name" value="Nudix"/>
    <property type="match status" value="1"/>
</dbReference>
<dbReference type="Gene3D" id="3.90.79.10">
    <property type="entry name" value="Nucleoside Triphosphate Pyrophosphohydrolase"/>
    <property type="match status" value="1"/>
</dbReference>
<dbReference type="FunFam" id="3.90.79.10:FF:000019">
    <property type="entry name" value="Thiamin pyrophosphokinase, putative"/>
    <property type="match status" value="1"/>
</dbReference>
<dbReference type="Proteomes" id="UP000785200">
    <property type="component" value="Unassembled WGS sequence"/>
</dbReference>
<dbReference type="OrthoDB" id="10261522at2759"/>
<dbReference type="Pfam" id="PF00293">
    <property type="entry name" value="NUDIX"/>
    <property type="match status" value="1"/>
</dbReference>
<sequence length="316" mass="35283">MKSNLDIVKECDNFPYYAPGNSEDYEQLLSSLWLFFLPDDPMPHGFIVDSVARKMPWTTDFKVIPSPRKEVHLLRSNKDDWQEHRTQAIDSLLDEAIAKKVFSGLNRKRGELWPIVGAEFDVHIDRAAISYLGIIGRGVHMTAYTRSPTGFKFWIPQRNLNKKTYPGMLDNTVAGGVASGETPFSCLIREAAEEAEVAELVRAGAGAAGTVSWLNISDEKAGGDAGLMNPGVLYVYDLEVSDNLVLKPVDNDIHAFHLLSEVEVSEAMARGEFKPACACVILDFFVRHSLISPDTEKDYVEIVSRLHRKLPFDTSH</sequence>
<dbReference type="PANTHER" id="PTHR13622:SF11">
    <property type="entry name" value="THIAMIN PYROPHOSPHOKINASE"/>
    <property type="match status" value="1"/>
</dbReference>
<dbReference type="Pfam" id="PF15916">
    <property type="entry name" value="DUF4743"/>
    <property type="match status" value="1"/>
</dbReference>
<dbReference type="PANTHER" id="PTHR13622">
    <property type="entry name" value="THIAMIN PYROPHOSPHOKINASE"/>
    <property type="match status" value="1"/>
</dbReference>
<dbReference type="AlphaFoldDB" id="A0A9P7AVX5"/>
<feature type="domain" description="Nudix hydrolase" evidence="1">
    <location>
        <begin position="134"/>
        <end position="281"/>
    </location>
</feature>
<dbReference type="EMBL" id="VNKQ01000012">
    <property type="protein sequence ID" value="KAG0647670.1"/>
    <property type="molecule type" value="Genomic_DNA"/>
</dbReference>
<dbReference type="InterPro" id="IPR000086">
    <property type="entry name" value="NUDIX_hydrolase_dom"/>
</dbReference>
<accession>A0A9P7AVX5</accession>
<gene>
    <name evidence="2" type="ORF">D0Z07_6754</name>
</gene>
<name>A0A9P7AVX5_9HELO</name>
<evidence type="ECO:0000313" key="3">
    <source>
        <dbReference type="Proteomes" id="UP000785200"/>
    </source>
</evidence>
<organism evidence="2 3">
    <name type="scientific">Hyphodiscus hymeniophilus</name>
    <dbReference type="NCBI Taxonomy" id="353542"/>
    <lineage>
        <taxon>Eukaryota</taxon>
        <taxon>Fungi</taxon>
        <taxon>Dikarya</taxon>
        <taxon>Ascomycota</taxon>
        <taxon>Pezizomycotina</taxon>
        <taxon>Leotiomycetes</taxon>
        <taxon>Helotiales</taxon>
        <taxon>Hyphodiscaceae</taxon>
        <taxon>Hyphodiscus</taxon>
    </lineage>
</organism>
<protein>
    <submittedName>
        <fullName evidence="2">Nudix hydrolase chloroplastic</fullName>
    </submittedName>
</protein>
<dbReference type="CDD" id="cd03676">
    <property type="entry name" value="NUDIX_Tnr3_like"/>
    <property type="match status" value="1"/>
</dbReference>
<comment type="caution">
    <text evidence="2">The sequence shown here is derived from an EMBL/GenBank/DDBJ whole genome shotgun (WGS) entry which is preliminary data.</text>
</comment>
<evidence type="ECO:0000313" key="2">
    <source>
        <dbReference type="EMBL" id="KAG0647670.1"/>
    </source>
</evidence>
<dbReference type="InterPro" id="IPR031804">
    <property type="entry name" value="DUF4743"/>
</dbReference>